<dbReference type="HOGENOM" id="CLU_031397_0_0_0"/>
<evidence type="ECO:0000256" key="13">
    <source>
        <dbReference type="PIRNR" id="PIRNR004930"/>
    </source>
</evidence>
<keyword evidence="17" id="KW-1185">Reference proteome</keyword>
<dbReference type="InterPro" id="IPR017945">
    <property type="entry name" value="DHBP_synth_RibB-like_a/b_dom"/>
</dbReference>
<dbReference type="GO" id="GO:0005737">
    <property type="term" value="C:cytoplasm"/>
    <property type="evidence" value="ECO:0000318"/>
    <property type="project" value="GO_Central"/>
</dbReference>
<dbReference type="OrthoDB" id="9814580at2"/>
<dbReference type="PANTHER" id="PTHR17490:SF16">
    <property type="entry name" value="THREONYLCARBAMOYL-AMP SYNTHASE"/>
    <property type="match status" value="1"/>
</dbReference>
<dbReference type="EC" id="2.7.7.87" evidence="3 13"/>
<evidence type="ECO:0000256" key="8">
    <source>
        <dbReference type="ARBA" id="ARBA00022695"/>
    </source>
</evidence>
<dbReference type="Proteomes" id="UP000007719">
    <property type="component" value="Chromosome"/>
</dbReference>
<sequence length="338" mass="37751">MALIYKVDKENPDIEVLKKAAQVLEKGGLVAFPTETVYGLGADALNPEAVKKIFIAKGRPPDNPIIVHVGKKEQVYSLTENVPSIAEKLMEEFWPGPLTLIFYKSNLVDDVVTAGSPKVGIRQPMNKVALKLLEVFGKPIAAPSANVSGRPSPTKAEHVIEDLEDKIDIIIDGGDVNFGVESTVLDITTDTPIIYRPGACPKEEIERVIGKKVMVWNKEKSKEDVPSPGLKYRHYAPKVPLYIVEEFNEIWQNKINDWLKEGKKVGVLVSKENENLYSDKIKKYVIGSRKNLTEIALNLFFYLRKLEKEVDIIISESFPEEGLGLAVMDRLRRAAGEK</sequence>
<dbReference type="GO" id="GO:0006450">
    <property type="term" value="P:regulation of translational fidelity"/>
    <property type="evidence" value="ECO:0000318"/>
    <property type="project" value="GO_Central"/>
</dbReference>
<keyword evidence="8 13" id="KW-0548">Nucleotidyltransferase</keyword>
<dbReference type="Pfam" id="PF01300">
    <property type="entry name" value="Sua5_yciO_yrdC"/>
    <property type="match status" value="1"/>
</dbReference>
<comment type="catalytic activity">
    <reaction evidence="12 13">
        <text>L-threonine + hydrogencarbonate + ATP = L-threonylcarbamoyladenylate + diphosphate + H2O</text>
        <dbReference type="Rhea" id="RHEA:36407"/>
        <dbReference type="ChEBI" id="CHEBI:15377"/>
        <dbReference type="ChEBI" id="CHEBI:17544"/>
        <dbReference type="ChEBI" id="CHEBI:30616"/>
        <dbReference type="ChEBI" id="CHEBI:33019"/>
        <dbReference type="ChEBI" id="CHEBI:57926"/>
        <dbReference type="ChEBI" id="CHEBI:73682"/>
        <dbReference type="EC" id="2.7.7.87"/>
    </reaction>
</comment>
<evidence type="ECO:0000256" key="7">
    <source>
        <dbReference type="ARBA" id="ARBA00022694"/>
    </source>
</evidence>
<organism evidence="16 17">
    <name type="scientific">Dictyoglomus turgidum (strain DSM 6724 / Z-1310)</name>
    <dbReference type="NCBI Taxonomy" id="515635"/>
    <lineage>
        <taxon>Bacteria</taxon>
        <taxon>Pseudomonadati</taxon>
        <taxon>Dictyoglomota</taxon>
        <taxon>Dictyoglomia</taxon>
        <taxon>Dictyoglomales</taxon>
        <taxon>Dictyoglomaceae</taxon>
        <taxon>Dictyoglomus</taxon>
    </lineage>
</organism>
<dbReference type="NCBIfam" id="TIGR00057">
    <property type="entry name" value="L-threonylcarbamoyladenylate synthase"/>
    <property type="match status" value="1"/>
</dbReference>
<comment type="subcellular location">
    <subcellularLocation>
        <location evidence="1 13">Cytoplasm</location>
    </subcellularLocation>
</comment>
<dbReference type="KEGG" id="dtu:Dtur_0807"/>
<dbReference type="FunCoup" id="B8E005">
    <property type="interactions" value="310"/>
</dbReference>
<comment type="function">
    <text evidence="13">Required for the formation of a threonylcarbamoyl group on adenosine at position 37 (t(6)A37) in tRNAs that read codons beginning with adenine.</text>
</comment>
<feature type="binding site" evidence="14">
    <location>
        <position position="235"/>
    </location>
    <ligand>
        <name>ATP</name>
        <dbReference type="ChEBI" id="CHEBI:30616"/>
    </ligand>
</feature>
<dbReference type="InterPro" id="IPR010923">
    <property type="entry name" value="T(6)A37_SUA5"/>
</dbReference>
<feature type="binding site" evidence="14">
    <location>
        <position position="144"/>
    </location>
    <ligand>
        <name>ATP</name>
        <dbReference type="ChEBI" id="CHEBI:30616"/>
    </ligand>
</feature>
<dbReference type="PATRIC" id="fig|515635.4.peg.845"/>
<dbReference type="InterPro" id="IPR005145">
    <property type="entry name" value="Sua5_C"/>
</dbReference>
<feature type="binding site" evidence="14">
    <location>
        <position position="68"/>
    </location>
    <ligand>
        <name>L-threonine</name>
        <dbReference type="ChEBI" id="CHEBI:57926"/>
    </ligand>
</feature>
<dbReference type="Gene3D" id="3.90.870.10">
    <property type="entry name" value="DHBP synthase"/>
    <property type="match status" value="1"/>
</dbReference>
<dbReference type="Gene3D" id="3.40.50.11030">
    <property type="entry name" value="Threonylcarbamoyl-AMP synthase, C-terminal domain"/>
    <property type="match status" value="1"/>
</dbReference>
<dbReference type="InterPro" id="IPR006070">
    <property type="entry name" value="Sua5-like_dom"/>
</dbReference>
<keyword evidence="7 13" id="KW-0819">tRNA processing</keyword>
<dbReference type="STRING" id="515635.Dtur_0807"/>
<keyword evidence="10 13" id="KW-0067">ATP-binding</keyword>
<dbReference type="RefSeq" id="WP_012583172.1">
    <property type="nucleotide sequence ID" value="NC_011661.1"/>
</dbReference>
<dbReference type="FunFam" id="3.90.870.10:FF:000009">
    <property type="entry name" value="Threonylcarbamoyl-AMP synthase, putative"/>
    <property type="match status" value="1"/>
</dbReference>
<dbReference type="GO" id="GO:0008033">
    <property type="term" value="P:tRNA processing"/>
    <property type="evidence" value="ECO:0007669"/>
    <property type="project" value="UniProtKB-KW"/>
</dbReference>
<name>B8E005_DICTD</name>
<feature type="binding site" evidence="14">
    <location>
        <position position="122"/>
    </location>
    <ligand>
        <name>L-threonine</name>
        <dbReference type="ChEBI" id="CHEBI:57926"/>
    </ligand>
</feature>
<dbReference type="GO" id="GO:0005524">
    <property type="term" value="F:ATP binding"/>
    <property type="evidence" value="ECO:0007669"/>
    <property type="project" value="UniProtKB-UniRule"/>
</dbReference>
<dbReference type="EnsemblBacteria" id="ACK42088">
    <property type="protein sequence ID" value="ACK42088"/>
    <property type="gene ID" value="Dtur_0807"/>
</dbReference>
<evidence type="ECO:0000256" key="12">
    <source>
        <dbReference type="ARBA" id="ARBA00048366"/>
    </source>
</evidence>
<feature type="binding site" evidence="14">
    <location>
        <position position="63"/>
    </location>
    <ligand>
        <name>ATP</name>
        <dbReference type="ChEBI" id="CHEBI:30616"/>
    </ligand>
</feature>
<dbReference type="eggNOG" id="COG0009">
    <property type="taxonomic scope" value="Bacteria"/>
</dbReference>
<dbReference type="GO" id="GO:0061710">
    <property type="term" value="F:L-threonylcarbamoyladenylate synthase"/>
    <property type="evidence" value="ECO:0007669"/>
    <property type="project" value="UniProtKB-EC"/>
</dbReference>
<dbReference type="InterPro" id="IPR038385">
    <property type="entry name" value="Sua5/YwlC_C"/>
</dbReference>
<dbReference type="EMBL" id="CP001251">
    <property type="protein sequence ID" value="ACK42088.1"/>
    <property type="molecule type" value="Genomic_DNA"/>
</dbReference>
<evidence type="ECO:0000256" key="14">
    <source>
        <dbReference type="PIRSR" id="PIRSR004930-1"/>
    </source>
</evidence>
<feature type="binding site" evidence="14">
    <location>
        <position position="59"/>
    </location>
    <ligand>
        <name>ATP</name>
        <dbReference type="ChEBI" id="CHEBI:30616"/>
    </ligand>
</feature>
<dbReference type="Pfam" id="PF03481">
    <property type="entry name" value="Sua5_C"/>
    <property type="match status" value="1"/>
</dbReference>
<accession>B8E005</accession>
<keyword evidence="6 13" id="KW-0808">Transferase</keyword>
<feature type="binding site" evidence="14">
    <location>
        <position position="182"/>
    </location>
    <ligand>
        <name>L-threonine</name>
        <dbReference type="ChEBI" id="CHEBI:57926"/>
    </ligand>
</feature>
<dbReference type="InParanoid" id="B8E005"/>
<evidence type="ECO:0000256" key="10">
    <source>
        <dbReference type="ARBA" id="ARBA00022840"/>
    </source>
</evidence>
<dbReference type="GO" id="GO:0016779">
    <property type="term" value="F:nucleotidyltransferase activity"/>
    <property type="evidence" value="ECO:0000318"/>
    <property type="project" value="GO_Central"/>
</dbReference>
<proteinExistence type="inferred from homology"/>
<reference evidence="17" key="1">
    <citation type="journal article" date="2016" name="Front. Microbiol.">
        <title>The complete genome sequence of hyperthermophile Dictyoglomus turgidum DSM 6724 reveals a specialized carbohydrate fermentor.</title>
        <authorList>
            <person name="Brumm P.J."/>
            <person name="Gowda K."/>
            <person name="Robb F.T."/>
            <person name="Mead D.A."/>
        </authorList>
    </citation>
    <scope>NUCLEOTIDE SEQUENCE [LARGE SCALE GENOMIC DNA]</scope>
    <source>
        <strain evidence="17">DSM 6724 / Z-1310</strain>
    </source>
</reference>
<evidence type="ECO:0000256" key="9">
    <source>
        <dbReference type="ARBA" id="ARBA00022741"/>
    </source>
</evidence>
<evidence type="ECO:0000313" key="16">
    <source>
        <dbReference type="EMBL" id="ACK42088.1"/>
    </source>
</evidence>
<dbReference type="GO" id="GO:0000049">
    <property type="term" value="F:tRNA binding"/>
    <property type="evidence" value="ECO:0000318"/>
    <property type="project" value="GO_Central"/>
</dbReference>
<evidence type="ECO:0000256" key="5">
    <source>
        <dbReference type="ARBA" id="ARBA00022490"/>
    </source>
</evidence>
<evidence type="ECO:0000259" key="15">
    <source>
        <dbReference type="PROSITE" id="PS51163"/>
    </source>
</evidence>
<feature type="binding site" evidence="14">
    <location>
        <position position="196"/>
    </location>
    <ligand>
        <name>ATP</name>
        <dbReference type="ChEBI" id="CHEBI:30616"/>
    </ligand>
</feature>
<evidence type="ECO:0000256" key="4">
    <source>
        <dbReference type="ARBA" id="ARBA00015492"/>
    </source>
</evidence>
<gene>
    <name evidence="16" type="ordered locus">Dtur_0807</name>
</gene>
<feature type="binding site" evidence="14">
    <location>
        <position position="36"/>
    </location>
    <ligand>
        <name>L-threonine</name>
        <dbReference type="ChEBI" id="CHEBI:57926"/>
    </ligand>
</feature>
<dbReference type="AlphaFoldDB" id="B8E005"/>
<dbReference type="PIRSF" id="PIRSF004930">
    <property type="entry name" value="Tln_factor_SUA5"/>
    <property type="match status" value="1"/>
</dbReference>
<dbReference type="SUPFAM" id="SSF55821">
    <property type="entry name" value="YrdC/RibB"/>
    <property type="match status" value="1"/>
</dbReference>
<evidence type="ECO:0000256" key="3">
    <source>
        <dbReference type="ARBA" id="ARBA00012584"/>
    </source>
</evidence>
<dbReference type="FunFam" id="3.40.50.11030:FF:000001">
    <property type="entry name" value="Threonylcarbamoyl-AMP synthase"/>
    <property type="match status" value="1"/>
</dbReference>
<comment type="similarity">
    <text evidence="2 13">Belongs to the SUA5 family.</text>
</comment>
<keyword evidence="5 13" id="KW-0963">Cytoplasm</keyword>
<evidence type="ECO:0000313" key="17">
    <source>
        <dbReference type="Proteomes" id="UP000007719"/>
    </source>
</evidence>
<feature type="binding site" evidence="14">
    <location>
        <position position="152"/>
    </location>
    <ligand>
        <name>ATP</name>
        <dbReference type="ChEBI" id="CHEBI:30616"/>
    </ligand>
</feature>
<protein>
    <recommendedName>
        <fullName evidence="4 13">Threonylcarbamoyl-AMP synthase</fullName>
        <shortName evidence="13">TC-AMP synthase</shortName>
        <ecNumber evidence="3 13">2.7.7.87</ecNumber>
    </recommendedName>
    <alternativeName>
        <fullName evidence="11 13">L-threonylcarbamoyladenylate synthase</fullName>
    </alternativeName>
</protein>
<keyword evidence="9 13" id="KW-0547">Nucleotide-binding</keyword>
<evidence type="ECO:0000256" key="6">
    <source>
        <dbReference type="ARBA" id="ARBA00022679"/>
    </source>
</evidence>
<evidence type="ECO:0000256" key="2">
    <source>
        <dbReference type="ARBA" id="ARBA00007663"/>
    </source>
</evidence>
<evidence type="ECO:0000256" key="11">
    <source>
        <dbReference type="ARBA" id="ARBA00029774"/>
    </source>
</evidence>
<dbReference type="PANTHER" id="PTHR17490">
    <property type="entry name" value="SUA5"/>
    <property type="match status" value="1"/>
</dbReference>
<dbReference type="PROSITE" id="PS51163">
    <property type="entry name" value="YRDC"/>
    <property type="match status" value="1"/>
</dbReference>
<dbReference type="InterPro" id="IPR050156">
    <property type="entry name" value="TC-AMP_synthase_SUA5"/>
</dbReference>
<evidence type="ECO:0000256" key="1">
    <source>
        <dbReference type="ARBA" id="ARBA00004496"/>
    </source>
</evidence>
<feature type="binding site" evidence="14">
    <location>
        <position position="142"/>
    </location>
    <ligand>
        <name>L-threonine</name>
        <dbReference type="ChEBI" id="CHEBI:57926"/>
    </ligand>
</feature>
<feature type="domain" description="YrdC-like" evidence="15">
    <location>
        <begin position="14"/>
        <end position="200"/>
    </location>
</feature>
<dbReference type="GO" id="GO:0003725">
    <property type="term" value="F:double-stranded RNA binding"/>
    <property type="evidence" value="ECO:0007669"/>
    <property type="project" value="UniProtKB-UniRule"/>
</dbReference>